<evidence type="ECO:0000313" key="1">
    <source>
        <dbReference type="EMBL" id="MBA4536521.1"/>
    </source>
</evidence>
<gene>
    <name evidence="2" type="ORF">G4D64_04960</name>
    <name evidence="1" type="ORF">H1Z61_05000</name>
</gene>
<dbReference type="AlphaFoldDB" id="A0A6B3VUH6"/>
<protein>
    <submittedName>
        <fullName evidence="2">YhfH family protein</fullName>
    </submittedName>
</protein>
<evidence type="ECO:0000313" key="2">
    <source>
        <dbReference type="EMBL" id="NEY80888.1"/>
    </source>
</evidence>
<dbReference type="EMBL" id="JACEIO010000008">
    <property type="protein sequence ID" value="MBA4536521.1"/>
    <property type="molecule type" value="Genomic_DNA"/>
</dbReference>
<dbReference type="Pfam" id="PF14149">
    <property type="entry name" value="YhfH"/>
    <property type="match status" value="1"/>
</dbReference>
<dbReference type="EMBL" id="JAAIWN010000008">
    <property type="protein sequence ID" value="NEY80888.1"/>
    <property type="molecule type" value="Genomic_DNA"/>
</dbReference>
<proteinExistence type="predicted"/>
<organism evidence="2 3">
    <name type="scientific">Bacillus aquiflavi</name>
    <dbReference type="NCBI Taxonomy" id="2672567"/>
    <lineage>
        <taxon>Bacteria</taxon>
        <taxon>Bacillati</taxon>
        <taxon>Bacillota</taxon>
        <taxon>Bacilli</taxon>
        <taxon>Bacillales</taxon>
        <taxon>Bacillaceae</taxon>
        <taxon>Bacillus</taxon>
    </lineage>
</organism>
<evidence type="ECO:0000313" key="3">
    <source>
        <dbReference type="Proteomes" id="UP000472971"/>
    </source>
</evidence>
<reference evidence="2 3" key="1">
    <citation type="submission" date="2020-02" db="EMBL/GenBank/DDBJ databases">
        <title>Bacillus aquiflavi sp. nov., isolated from yellow water of strong flavor Chinese baijiu in Yibin region of China.</title>
        <authorList>
            <person name="Xie J."/>
        </authorList>
    </citation>
    <scope>NUCLEOTIDE SEQUENCE [LARGE SCALE GENOMIC DNA]</scope>
    <source>
        <strain evidence="2 3">3H-10</strain>
    </source>
</reference>
<dbReference type="InterPro" id="IPR025432">
    <property type="entry name" value="YhfH-like"/>
</dbReference>
<reference evidence="1 4" key="2">
    <citation type="submission" date="2020-07" db="EMBL/GenBank/DDBJ databases">
        <authorList>
            <person name="Feng H."/>
        </authorList>
    </citation>
    <scope>NUCLEOTIDE SEQUENCE [LARGE SCALE GENOMIC DNA]</scope>
    <source>
        <strain evidence="4">s-12</strain>
        <strain evidence="1">S-12</strain>
    </source>
</reference>
<accession>A0A6B3VUH6</accession>
<comment type="caution">
    <text evidence="2">The sequence shown here is derived from an EMBL/GenBank/DDBJ whole genome shotgun (WGS) entry which is preliminary data.</text>
</comment>
<evidence type="ECO:0000313" key="4">
    <source>
        <dbReference type="Proteomes" id="UP000570010"/>
    </source>
</evidence>
<sequence>MLQSPVEFFRNLPKKVCPECGEQINEQAESYMMECDRCLAQKPE</sequence>
<keyword evidence="3" id="KW-1185">Reference proteome</keyword>
<dbReference type="Proteomes" id="UP000570010">
    <property type="component" value="Unassembled WGS sequence"/>
</dbReference>
<name>A0A6B3VUH6_9BACI</name>
<dbReference type="RefSeq" id="WP_163240740.1">
    <property type="nucleotide sequence ID" value="NZ_CP082780.1"/>
</dbReference>
<dbReference type="Proteomes" id="UP000472971">
    <property type="component" value="Unassembled WGS sequence"/>
</dbReference>